<keyword evidence="2 6" id="KW-0732">Signal</keyword>
<organism evidence="7 8">
    <name type="scientific">Candidatus Blautia merdavium</name>
    <dbReference type="NCBI Taxonomy" id="2838494"/>
    <lineage>
        <taxon>Bacteria</taxon>
        <taxon>Bacillati</taxon>
        <taxon>Bacillota</taxon>
        <taxon>Clostridia</taxon>
        <taxon>Lachnospirales</taxon>
        <taxon>Lachnospiraceae</taxon>
        <taxon>Blautia</taxon>
    </lineage>
</organism>
<dbReference type="PANTHER" id="PTHR43649:SF33">
    <property type="entry name" value="POLYGALACTURONAN_RHAMNOGALACTURONAN-BINDING PROTEIN YTCQ"/>
    <property type="match status" value="1"/>
</dbReference>
<sequence>MKKRTAAGFLLLLLLLTACGDGQKEEAENEKEFDEKYGYDSPVEVSIALAYAADMHWAGDETPEDNAWMDLYKEHNIIPKIAYSVDSSQSDVKQESAILSGNYPDILNGDLSRYKEWIQDGVIADITQAYETYASEELKEYMERENGEILDLLTVDGKLYGIPRIDNSYEQFPMMFIRQDWLENLGLEIPTTMEELEKTVYAFTFQDPDGNGIQDTYGLAIDGINMVTDEVGTSSPIFAAYGAYLGNDTYAFVDDEEGNPVWGGANIEGMEKGLAFLQKLYRDGVISRDAVTMDNNAVFEDAGNGRCGIWFGPYWGGMVPATEALKGDENARVIAALAPSGIAGEKTKAYLPVSVRSVYTVSSQCENPEVLVKILNLSVQKIFYPESKEEYDKYCWGDNDHCSGSRASIAHLVNPEEGYEIYQVLPKALKTGDTSDLTISQKITYENIRACLKAREEGSTDLDDSQQTAGISACTVFEGEHCAWAVIDEMIKEDCFLTPSYKGLGEDVIIKNAQALQQVTREMLAKIMAGGESPQAYEDFAETWYSIGGSEVLEAIRDWKEEQG</sequence>
<dbReference type="Pfam" id="PF01547">
    <property type="entry name" value="SBP_bac_1"/>
    <property type="match status" value="1"/>
</dbReference>
<gene>
    <name evidence="7" type="ORF">H9753_02700</name>
</gene>
<evidence type="ECO:0000256" key="6">
    <source>
        <dbReference type="SAM" id="SignalP"/>
    </source>
</evidence>
<keyword evidence="1" id="KW-1003">Cell membrane</keyword>
<evidence type="ECO:0000256" key="5">
    <source>
        <dbReference type="ARBA" id="ARBA00023288"/>
    </source>
</evidence>
<proteinExistence type="predicted"/>
<dbReference type="Gene3D" id="3.40.190.10">
    <property type="entry name" value="Periplasmic binding protein-like II"/>
    <property type="match status" value="2"/>
</dbReference>
<evidence type="ECO:0000256" key="2">
    <source>
        <dbReference type="ARBA" id="ARBA00022729"/>
    </source>
</evidence>
<dbReference type="EMBL" id="DWVZ01000034">
    <property type="protein sequence ID" value="HJC62516.1"/>
    <property type="molecule type" value="Genomic_DNA"/>
</dbReference>
<feature type="chain" id="PRO_5039323548" evidence="6">
    <location>
        <begin position="21"/>
        <end position="564"/>
    </location>
</feature>
<dbReference type="InterPro" id="IPR050490">
    <property type="entry name" value="Bact_solute-bd_prot1"/>
</dbReference>
<feature type="signal peptide" evidence="6">
    <location>
        <begin position="1"/>
        <end position="20"/>
    </location>
</feature>
<evidence type="ECO:0000313" key="7">
    <source>
        <dbReference type="EMBL" id="HJC62516.1"/>
    </source>
</evidence>
<evidence type="ECO:0000256" key="3">
    <source>
        <dbReference type="ARBA" id="ARBA00023136"/>
    </source>
</evidence>
<dbReference type="InterPro" id="IPR006059">
    <property type="entry name" value="SBP"/>
</dbReference>
<accession>A0A9D2TB18</accession>
<dbReference type="AlphaFoldDB" id="A0A9D2TB18"/>
<dbReference type="SUPFAM" id="SSF53850">
    <property type="entry name" value="Periplasmic binding protein-like II"/>
    <property type="match status" value="1"/>
</dbReference>
<comment type="caution">
    <text evidence="7">The sequence shown here is derived from an EMBL/GenBank/DDBJ whole genome shotgun (WGS) entry which is preliminary data.</text>
</comment>
<dbReference type="PANTHER" id="PTHR43649">
    <property type="entry name" value="ARABINOSE-BINDING PROTEIN-RELATED"/>
    <property type="match status" value="1"/>
</dbReference>
<reference evidence="7" key="1">
    <citation type="journal article" date="2021" name="PeerJ">
        <title>Extensive microbial diversity within the chicken gut microbiome revealed by metagenomics and culture.</title>
        <authorList>
            <person name="Gilroy R."/>
            <person name="Ravi A."/>
            <person name="Getino M."/>
            <person name="Pursley I."/>
            <person name="Horton D.L."/>
            <person name="Alikhan N.F."/>
            <person name="Baker D."/>
            <person name="Gharbi K."/>
            <person name="Hall N."/>
            <person name="Watson M."/>
            <person name="Adriaenssens E.M."/>
            <person name="Foster-Nyarko E."/>
            <person name="Jarju S."/>
            <person name="Secka A."/>
            <person name="Antonio M."/>
            <person name="Oren A."/>
            <person name="Chaudhuri R.R."/>
            <person name="La Ragione R."/>
            <person name="Hildebrand F."/>
            <person name="Pallen M.J."/>
        </authorList>
    </citation>
    <scope>NUCLEOTIDE SEQUENCE</scope>
    <source>
        <strain evidence="7">ChiBcec2-3848</strain>
    </source>
</reference>
<dbReference type="PROSITE" id="PS51257">
    <property type="entry name" value="PROKAR_LIPOPROTEIN"/>
    <property type="match status" value="1"/>
</dbReference>
<keyword evidence="4" id="KW-0564">Palmitate</keyword>
<reference evidence="7" key="2">
    <citation type="submission" date="2021-04" db="EMBL/GenBank/DDBJ databases">
        <authorList>
            <person name="Gilroy R."/>
        </authorList>
    </citation>
    <scope>NUCLEOTIDE SEQUENCE</scope>
    <source>
        <strain evidence="7">ChiBcec2-3848</strain>
    </source>
</reference>
<evidence type="ECO:0000313" key="8">
    <source>
        <dbReference type="Proteomes" id="UP000823886"/>
    </source>
</evidence>
<evidence type="ECO:0000256" key="4">
    <source>
        <dbReference type="ARBA" id="ARBA00023139"/>
    </source>
</evidence>
<name>A0A9D2TB18_9FIRM</name>
<dbReference type="Proteomes" id="UP000823886">
    <property type="component" value="Unassembled WGS sequence"/>
</dbReference>
<keyword evidence="5" id="KW-0449">Lipoprotein</keyword>
<evidence type="ECO:0000256" key="1">
    <source>
        <dbReference type="ARBA" id="ARBA00022475"/>
    </source>
</evidence>
<keyword evidence="3" id="KW-0472">Membrane</keyword>
<protein>
    <submittedName>
        <fullName evidence="7">Extracellular solute-binding protein</fullName>
    </submittedName>
</protein>